<protein>
    <submittedName>
        <fullName evidence="1">Uncharacterized protein</fullName>
    </submittedName>
</protein>
<dbReference type="EMBL" id="JMQI01000011">
    <property type="protein sequence ID" value="KDN23220.1"/>
    <property type="molecule type" value="Genomic_DNA"/>
</dbReference>
<dbReference type="STRING" id="287986.DV20_05745"/>
<gene>
    <name evidence="1" type="ORF">DV20_05745</name>
</gene>
<evidence type="ECO:0000313" key="2">
    <source>
        <dbReference type="Proteomes" id="UP000027345"/>
    </source>
</evidence>
<evidence type="ECO:0000313" key="1">
    <source>
        <dbReference type="EMBL" id="KDN23220.1"/>
    </source>
</evidence>
<organism evidence="1 2">
    <name type="scientific">Amycolatopsis rifamycinica</name>
    <dbReference type="NCBI Taxonomy" id="287986"/>
    <lineage>
        <taxon>Bacteria</taxon>
        <taxon>Bacillati</taxon>
        <taxon>Actinomycetota</taxon>
        <taxon>Actinomycetes</taxon>
        <taxon>Pseudonocardiales</taxon>
        <taxon>Pseudonocardiaceae</taxon>
        <taxon>Amycolatopsis</taxon>
    </lineage>
</organism>
<accession>A0A066U830</accession>
<reference evidence="1 2" key="1">
    <citation type="submission" date="2014-05" db="EMBL/GenBank/DDBJ databases">
        <title>Draft genome sequence of Amycolatopsis rifamycinica DSM 46095.</title>
        <authorList>
            <person name="Lal R."/>
            <person name="Saxena A."/>
            <person name="Kumari R."/>
            <person name="Mukherjee U."/>
            <person name="Singh P."/>
            <person name="Sangwan N."/>
            <person name="Mahato N.K."/>
        </authorList>
    </citation>
    <scope>NUCLEOTIDE SEQUENCE [LARGE SCALE GENOMIC DNA]</scope>
    <source>
        <strain evidence="1 2">DSM 46095</strain>
    </source>
</reference>
<name>A0A066U830_9PSEU</name>
<comment type="caution">
    <text evidence="1">The sequence shown here is derived from an EMBL/GenBank/DDBJ whole genome shotgun (WGS) entry which is preliminary data.</text>
</comment>
<dbReference type="RefSeq" id="WP_043776933.1">
    <property type="nucleotide sequence ID" value="NZ_JMQI01000011.1"/>
</dbReference>
<sequence length="85" mass="9165">MSIHANAEQIVALAHAIPLGALQAAGQEMDAYSDRVHQLVGSTPGGQRVVAALQQSHSAYESLIRLWTQAQIDLLDLARHHMNDG</sequence>
<dbReference type="AlphaFoldDB" id="A0A066U830"/>
<proteinExistence type="predicted"/>
<dbReference type="Proteomes" id="UP000027345">
    <property type="component" value="Unassembled WGS sequence"/>
</dbReference>
<keyword evidence="2" id="KW-1185">Reference proteome</keyword>